<evidence type="ECO:0000256" key="5">
    <source>
        <dbReference type="SAM" id="MobiDB-lite"/>
    </source>
</evidence>
<organism evidence="7 8">
    <name type="scientific">Salix dunnii</name>
    <dbReference type="NCBI Taxonomy" id="1413687"/>
    <lineage>
        <taxon>Eukaryota</taxon>
        <taxon>Viridiplantae</taxon>
        <taxon>Streptophyta</taxon>
        <taxon>Embryophyta</taxon>
        <taxon>Tracheophyta</taxon>
        <taxon>Spermatophyta</taxon>
        <taxon>Magnoliopsida</taxon>
        <taxon>eudicotyledons</taxon>
        <taxon>Gunneridae</taxon>
        <taxon>Pentapetalae</taxon>
        <taxon>rosids</taxon>
        <taxon>fabids</taxon>
        <taxon>Malpighiales</taxon>
        <taxon>Salicaceae</taxon>
        <taxon>Saliceae</taxon>
        <taxon>Salix</taxon>
    </lineage>
</organism>
<name>A0A835JYV5_9ROSI</name>
<evidence type="ECO:0000256" key="4">
    <source>
        <dbReference type="ARBA" id="ARBA00023306"/>
    </source>
</evidence>
<dbReference type="InterPro" id="IPR044898">
    <property type="entry name" value="CDI_dom_sf"/>
</dbReference>
<dbReference type="OrthoDB" id="850587at2759"/>
<feature type="region of interest" description="Disordered" evidence="5">
    <location>
        <begin position="73"/>
        <end position="130"/>
    </location>
</feature>
<proteinExistence type="inferred from homology"/>
<keyword evidence="3" id="KW-0649">Protein kinase inhibitor</keyword>
<dbReference type="Pfam" id="PF02234">
    <property type="entry name" value="CDI"/>
    <property type="match status" value="1"/>
</dbReference>
<dbReference type="EMBL" id="JADGMS010000007">
    <property type="protein sequence ID" value="KAF9678478.1"/>
    <property type="molecule type" value="Genomic_DNA"/>
</dbReference>
<accession>A0A835JYV5</accession>
<comment type="similarity">
    <text evidence="2">Belongs to the CDI family. ICK/KRP subfamily.</text>
</comment>
<evidence type="ECO:0000256" key="1">
    <source>
        <dbReference type="ARBA" id="ARBA00004642"/>
    </source>
</evidence>
<keyword evidence="4" id="KW-0131">Cell cycle</keyword>
<protein>
    <recommendedName>
        <fullName evidence="6">Cyclin-dependent kinase inhibitor domain-containing protein</fullName>
    </recommendedName>
</protein>
<dbReference type="GO" id="GO:0051726">
    <property type="term" value="P:regulation of cell cycle"/>
    <property type="evidence" value="ECO:0007669"/>
    <property type="project" value="InterPro"/>
</dbReference>
<feature type="compositionally biased region" description="Low complexity" evidence="5">
    <location>
        <begin position="121"/>
        <end position="130"/>
    </location>
</feature>
<evidence type="ECO:0000313" key="7">
    <source>
        <dbReference type="EMBL" id="KAF9678478.1"/>
    </source>
</evidence>
<dbReference type="InterPro" id="IPR044275">
    <property type="entry name" value="KRP"/>
</dbReference>
<dbReference type="Gene3D" id="4.10.365.10">
    <property type="entry name" value="p27"/>
    <property type="match status" value="1"/>
</dbReference>
<evidence type="ECO:0000313" key="8">
    <source>
        <dbReference type="Proteomes" id="UP000657918"/>
    </source>
</evidence>
<feature type="domain" description="Cyclin-dependent kinase inhibitor" evidence="6">
    <location>
        <begin position="207"/>
        <end position="250"/>
    </location>
</feature>
<dbReference type="Proteomes" id="UP000657918">
    <property type="component" value="Unassembled WGS sequence"/>
</dbReference>
<dbReference type="AlphaFoldDB" id="A0A835JYV5"/>
<evidence type="ECO:0000256" key="3">
    <source>
        <dbReference type="ARBA" id="ARBA00023013"/>
    </source>
</evidence>
<dbReference type="GO" id="GO:0005654">
    <property type="term" value="C:nucleoplasm"/>
    <property type="evidence" value="ECO:0007669"/>
    <property type="project" value="UniProtKB-SubCell"/>
</dbReference>
<dbReference type="PANTHER" id="PTHR46776">
    <property type="entry name" value="CYCLIN-DEPENDENT KINASE INHIBITOR 4-RELATED"/>
    <property type="match status" value="1"/>
</dbReference>
<reference evidence="7 8" key="1">
    <citation type="submission" date="2020-10" db="EMBL/GenBank/DDBJ databases">
        <title>Plant Genome Project.</title>
        <authorList>
            <person name="Zhang R.-G."/>
        </authorList>
    </citation>
    <scope>NUCLEOTIDE SEQUENCE [LARGE SCALE GENOMIC DNA]</scope>
    <source>
        <strain evidence="7">FAFU-HL-1</strain>
        <tissue evidence="7">Leaf</tissue>
    </source>
</reference>
<comment type="caution">
    <text evidence="7">The sequence shown here is derived from an EMBL/GenBank/DDBJ whole genome shotgun (WGS) entry which is preliminary data.</text>
</comment>
<dbReference type="GO" id="GO:0004861">
    <property type="term" value="F:cyclin-dependent protein serine/threonine kinase inhibitor activity"/>
    <property type="evidence" value="ECO:0007669"/>
    <property type="project" value="InterPro"/>
</dbReference>
<gene>
    <name evidence="7" type="ORF">SADUNF_Sadunf07G0039100</name>
</gene>
<evidence type="ECO:0000259" key="6">
    <source>
        <dbReference type="Pfam" id="PF02234"/>
    </source>
</evidence>
<keyword evidence="8" id="KW-1185">Reference proteome</keyword>
<dbReference type="InterPro" id="IPR003175">
    <property type="entry name" value="CDI_dom"/>
</dbReference>
<evidence type="ECO:0000256" key="2">
    <source>
        <dbReference type="ARBA" id="ARBA00010274"/>
    </source>
</evidence>
<sequence length="252" mass="28780">MTLHPLNITFSILSVENQQTKLNYKMVRHSRAIEEVAMGKVAAAQVAVRTRARARKKRSSHIKISIEVRSDVTDSRQGRVMIRPDNSVSYPPDVGSGHRKVTKERCSSPSLDDDSDDKRSLMSSSSCCSSNGSFDEIIKCTDLEEERVEVETSMYYSSTRREREKTPTSSAFEEESTSENMDSTATPVPLKKPNSRQRSTAATVIRITDEEVEKFFCEIEKTVPQRFKDKYNFDFDKDEALEGRYEWVRLNP</sequence>
<comment type="subcellular location">
    <subcellularLocation>
        <location evidence="1">Nucleus</location>
        <location evidence="1">Nucleoplasm</location>
    </subcellularLocation>
</comment>
<feature type="region of interest" description="Disordered" evidence="5">
    <location>
        <begin position="153"/>
        <end position="198"/>
    </location>
</feature>